<dbReference type="EMBL" id="CAJVRM010000142">
    <property type="protein sequence ID" value="CAG8975552.1"/>
    <property type="molecule type" value="Genomic_DNA"/>
</dbReference>
<evidence type="ECO:0000313" key="7">
    <source>
        <dbReference type="Proteomes" id="UP000701801"/>
    </source>
</evidence>
<accession>A0A9N9LM41</accession>
<keyword evidence="7" id="KW-1185">Reference proteome</keyword>
<dbReference type="GO" id="GO:0031122">
    <property type="term" value="P:cytoplasmic microtubule organization"/>
    <property type="evidence" value="ECO:0007669"/>
    <property type="project" value="TreeGrafter"/>
</dbReference>
<comment type="subcellular location">
    <subcellularLocation>
        <location evidence="1">Cytoplasm</location>
    </subcellularLocation>
</comment>
<name>A0A9N9LM41_9HELO</name>
<dbReference type="OrthoDB" id="49395at2759"/>
<sequence>MTDSNNPTAAALIRWANTSFEHLDSKVESLADLSDGLVLSRMLEEIDPEFAVQNLDTNTSSSKWVVKKQNLEAVYKKLQRYVRTHCVDDTVNNDALEAVIDFNAIAEHEDAGETTKFLKVFLVAAINGNNAPKFLQVITEGKLPDDVCMVIKEIISPPSNEEESRPETKGDALSLEAIRAENTALQKKNGDLNTRLEHLQFSYDELLEYGRTKDERIDELLKLQNEKPDDHIKYLRAQLLERDNLIATQEGQIEDDRIKIERQTRELRERPDPEQVQKLEDRAKELQIQNEDLFQKSKILDNFKKKLEKQNNVAQENTELRQQIDILNDNQRDFDKVHEENETLQATITQYRKQAASYEKQVVEMGSQKKLLQEEIRQRDARIQNLLEGKAHDEEFIQNLHEQMRTSSPKLASPPSPSAKVSHLTLEEELAQSSDSTPNHALEISRLQAENQLLKSQLGGTTATNLRIELDELDVVRKRLESNYRDLQEENILAQYQLSALMSRVEAEKLVTAETLQNKVGVMKMLTIDFYRDETIAVTRKLYIETLFELNQVKAKLTEVQTELSSRDRELLQAKADLSAIDQDELDALEDLKATNEIITSSLQNDLLVLQNKFKTLMTDHEQQKSHLVDALIAKDALSKEAAELKANGGTGTTTVASQKTAEVSTRFKVSGNSAQNSGPVTQESEDAELARELAALGKAPAGLHDTFASPPIAAITTARLESIPSSRASSISSATSPLASSSGLFISPPPPATQFEKQEKIILALQIRLKAAEEGGADAQKAAKDAIIKNLSRENALISSAWYDLTGRLQSNHLVLQRRQDAPKSWLNKQRQMVNTIPRR</sequence>
<evidence type="ECO:0000256" key="4">
    <source>
        <dbReference type="SAM" id="Coils"/>
    </source>
</evidence>
<evidence type="ECO:0000259" key="5">
    <source>
        <dbReference type="Pfam" id="PF19047"/>
    </source>
</evidence>
<organism evidence="6 7">
    <name type="scientific">Hymenoscyphus albidus</name>
    <dbReference type="NCBI Taxonomy" id="595503"/>
    <lineage>
        <taxon>Eukaryota</taxon>
        <taxon>Fungi</taxon>
        <taxon>Dikarya</taxon>
        <taxon>Ascomycota</taxon>
        <taxon>Pezizomycotina</taxon>
        <taxon>Leotiomycetes</taxon>
        <taxon>Helotiales</taxon>
        <taxon>Helotiaceae</taxon>
        <taxon>Hymenoscyphus</taxon>
    </lineage>
</organism>
<dbReference type="PANTHER" id="PTHR18947">
    <property type="entry name" value="HOOK PROTEINS"/>
    <property type="match status" value="1"/>
</dbReference>
<feature type="coiled-coil region" evidence="4">
    <location>
        <begin position="463"/>
        <end position="497"/>
    </location>
</feature>
<dbReference type="InterPro" id="IPR036872">
    <property type="entry name" value="CH_dom_sf"/>
</dbReference>
<reference evidence="6" key="1">
    <citation type="submission" date="2021-07" db="EMBL/GenBank/DDBJ databases">
        <authorList>
            <person name="Durling M."/>
        </authorList>
    </citation>
    <scope>NUCLEOTIDE SEQUENCE</scope>
</reference>
<dbReference type="GO" id="GO:0030705">
    <property type="term" value="P:cytoskeleton-dependent intracellular transport"/>
    <property type="evidence" value="ECO:0007669"/>
    <property type="project" value="InterPro"/>
</dbReference>
<gene>
    <name evidence="6" type="ORF">HYALB_00005620</name>
</gene>
<dbReference type="AlphaFoldDB" id="A0A9N9LM41"/>
<evidence type="ECO:0000256" key="1">
    <source>
        <dbReference type="ARBA" id="ARBA00004496"/>
    </source>
</evidence>
<feature type="coiled-coil region" evidence="4">
    <location>
        <begin position="276"/>
        <end position="375"/>
    </location>
</feature>
<dbReference type="GO" id="GO:0005737">
    <property type="term" value="C:cytoplasm"/>
    <property type="evidence" value="ECO:0007669"/>
    <property type="project" value="UniProtKB-SubCell"/>
</dbReference>
<evidence type="ECO:0000256" key="2">
    <source>
        <dbReference type="ARBA" id="ARBA00022490"/>
    </source>
</evidence>
<dbReference type="PANTHER" id="PTHR18947:SF28">
    <property type="entry name" value="GIRDIN, ISOFORM A"/>
    <property type="match status" value="1"/>
</dbReference>
<proteinExistence type="predicted"/>
<dbReference type="CDD" id="cd22211">
    <property type="entry name" value="HkD_SF"/>
    <property type="match status" value="1"/>
</dbReference>
<keyword evidence="2" id="KW-0963">Cytoplasm</keyword>
<protein>
    <recommendedName>
        <fullName evidence="5">HOOK N-terminal domain-containing protein</fullName>
    </recommendedName>
</protein>
<dbReference type="Pfam" id="PF19047">
    <property type="entry name" value="HOOK_N"/>
    <property type="match status" value="1"/>
</dbReference>
<evidence type="ECO:0000313" key="6">
    <source>
        <dbReference type="EMBL" id="CAG8975552.1"/>
    </source>
</evidence>
<feature type="domain" description="HOOK N-terminal" evidence="5">
    <location>
        <begin position="11"/>
        <end position="139"/>
    </location>
</feature>
<dbReference type="GO" id="GO:0005815">
    <property type="term" value="C:microtubule organizing center"/>
    <property type="evidence" value="ECO:0007669"/>
    <property type="project" value="TreeGrafter"/>
</dbReference>
<comment type="caution">
    <text evidence="6">The sequence shown here is derived from an EMBL/GenBank/DDBJ whole genome shotgun (WGS) entry which is preliminary data.</text>
</comment>
<dbReference type="GO" id="GO:0051959">
    <property type="term" value="F:dynein light intermediate chain binding"/>
    <property type="evidence" value="ECO:0007669"/>
    <property type="project" value="TreeGrafter"/>
</dbReference>
<dbReference type="SUPFAM" id="SSF116907">
    <property type="entry name" value="Hook domain"/>
    <property type="match status" value="1"/>
</dbReference>
<dbReference type="GO" id="GO:0008017">
    <property type="term" value="F:microtubule binding"/>
    <property type="evidence" value="ECO:0007669"/>
    <property type="project" value="TreeGrafter"/>
</dbReference>
<keyword evidence="3 4" id="KW-0175">Coiled coil</keyword>
<dbReference type="Proteomes" id="UP000701801">
    <property type="component" value="Unassembled WGS sequence"/>
</dbReference>
<dbReference type="InterPro" id="IPR043936">
    <property type="entry name" value="HOOK_N"/>
</dbReference>
<dbReference type="Gene3D" id="1.10.418.10">
    <property type="entry name" value="Calponin-like domain"/>
    <property type="match status" value="1"/>
</dbReference>
<evidence type="ECO:0000256" key="3">
    <source>
        <dbReference type="ARBA" id="ARBA00023054"/>
    </source>
</evidence>